<gene>
    <name evidence="3" type="ORF">SAMN05421850_1242</name>
</gene>
<evidence type="ECO:0000256" key="1">
    <source>
        <dbReference type="ARBA" id="ARBA00022801"/>
    </source>
</evidence>
<dbReference type="PANTHER" id="PTHR43540:SF1">
    <property type="entry name" value="ISOCHORISMATASE HYDROLASE"/>
    <property type="match status" value="1"/>
</dbReference>
<dbReference type="InterPro" id="IPR050272">
    <property type="entry name" value="Isochorismatase-like_hydrls"/>
</dbReference>
<dbReference type="EMBL" id="FNEB01000024">
    <property type="protein sequence ID" value="SDJ41346.1"/>
    <property type="molecule type" value="Genomic_DNA"/>
</dbReference>
<proteinExistence type="predicted"/>
<dbReference type="CDD" id="cd01014">
    <property type="entry name" value="nicotinamidase_related"/>
    <property type="match status" value="1"/>
</dbReference>
<dbReference type="InterPro" id="IPR036380">
    <property type="entry name" value="Isochorismatase-like_sf"/>
</dbReference>
<dbReference type="GO" id="GO:0016787">
    <property type="term" value="F:hydrolase activity"/>
    <property type="evidence" value="ECO:0007669"/>
    <property type="project" value="UniProtKB-KW"/>
</dbReference>
<dbReference type="InterPro" id="IPR000868">
    <property type="entry name" value="Isochorismatase-like_dom"/>
</dbReference>
<dbReference type="PANTHER" id="PTHR43540">
    <property type="entry name" value="PEROXYUREIDOACRYLATE/UREIDOACRYLATE AMIDOHYDROLASE-RELATED"/>
    <property type="match status" value="1"/>
</dbReference>
<organism evidence="3 4">
    <name type="scientific">Lutimaribacter saemankumensis</name>
    <dbReference type="NCBI Taxonomy" id="490829"/>
    <lineage>
        <taxon>Bacteria</taxon>
        <taxon>Pseudomonadati</taxon>
        <taxon>Pseudomonadota</taxon>
        <taxon>Alphaproteobacteria</taxon>
        <taxon>Rhodobacterales</taxon>
        <taxon>Roseobacteraceae</taxon>
        <taxon>Lutimaribacter</taxon>
    </lineage>
</organism>
<reference evidence="3 4" key="1">
    <citation type="submission" date="2016-10" db="EMBL/GenBank/DDBJ databases">
        <authorList>
            <person name="de Groot N.N."/>
        </authorList>
    </citation>
    <scope>NUCLEOTIDE SEQUENCE [LARGE SCALE GENOMIC DNA]</scope>
    <source>
        <strain evidence="3 4">DSM 28010</strain>
    </source>
</reference>
<keyword evidence="1" id="KW-0378">Hydrolase</keyword>
<feature type="domain" description="Isochorismatase-like" evidence="2">
    <location>
        <begin position="3"/>
        <end position="153"/>
    </location>
</feature>
<dbReference type="Pfam" id="PF00857">
    <property type="entry name" value="Isochorismatase"/>
    <property type="match status" value="1"/>
</dbReference>
<dbReference type="SUPFAM" id="SSF52499">
    <property type="entry name" value="Isochorismatase-like hydrolases"/>
    <property type="match status" value="1"/>
</dbReference>
<name>A0A1G8TID0_9RHOB</name>
<dbReference type="Gene3D" id="3.40.50.850">
    <property type="entry name" value="Isochorismatase-like"/>
    <property type="match status" value="1"/>
</dbReference>
<accession>A0A1G8TID0</accession>
<dbReference type="RefSeq" id="WP_090030739.1">
    <property type="nucleotide sequence ID" value="NZ_FNEB01000024.1"/>
</dbReference>
<protein>
    <submittedName>
        <fullName evidence="3">Nicotinamidase-related amidase</fullName>
    </submittedName>
</protein>
<dbReference type="AlphaFoldDB" id="A0A1G8TID0"/>
<dbReference type="Proteomes" id="UP000199340">
    <property type="component" value="Unassembled WGS sequence"/>
</dbReference>
<dbReference type="OrthoDB" id="9794942at2"/>
<evidence type="ECO:0000313" key="3">
    <source>
        <dbReference type="EMBL" id="SDJ41346.1"/>
    </source>
</evidence>
<keyword evidence="4" id="KW-1185">Reference proteome</keyword>
<dbReference type="STRING" id="490829.SAMN05421850_1242"/>
<sequence length="179" mass="18851">MKTALILVDIQNDYFEGGKWPVANMAEAAGNAARLLKAARAKKDVIVHVHHEMPQGGPFFVAGTDGARINDTVSPQGDETTVLKHRPNSFHDTGLEALLRDAGVTSVTICGAMSQMCIDATARAARDLGFDVTVIEDACGAKETSFGNVTVPAEFVHATIMGALNGSYATVTNTASYLA</sequence>
<evidence type="ECO:0000313" key="4">
    <source>
        <dbReference type="Proteomes" id="UP000199340"/>
    </source>
</evidence>
<evidence type="ECO:0000259" key="2">
    <source>
        <dbReference type="Pfam" id="PF00857"/>
    </source>
</evidence>